<comment type="similarity">
    <text evidence="1">Belongs to the NmrA-type oxidoreductase family. Isoflavone reductase subfamily.</text>
</comment>
<evidence type="ECO:0000256" key="1">
    <source>
        <dbReference type="ARBA" id="ARBA00005725"/>
    </source>
</evidence>
<keyword evidence="3" id="KW-1185">Reference proteome</keyword>
<reference evidence="2 3" key="1">
    <citation type="journal article" date="2018" name="Sci. Data">
        <title>The draft genome sequence of cork oak.</title>
        <authorList>
            <person name="Ramos A.M."/>
            <person name="Usie A."/>
            <person name="Barbosa P."/>
            <person name="Barros P.M."/>
            <person name="Capote T."/>
            <person name="Chaves I."/>
            <person name="Simoes F."/>
            <person name="Abreu I."/>
            <person name="Carrasquinho I."/>
            <person name="Faro C."/>
            <person name="Guimaraes J.B."/>
            <person name="Mendonca D."/>
            <person name="Nobrega F."/>
            <person name="Rodrigues L."/>
            <person name="Saibo N.J.M."/>
            <person name="Varela M.C."/>
            <person name="Egas C."/>
            <person name="Matos J."/>
            <person name="Miguel C.M."/>
            <person name="Oliveira M.M."/>
            <person name="Ricardo C.P."/>
            <person name="Goncalves S."/>
        </authorList>
    </citation>
    <scope>NUCLEOTIDE SEQUENCE [LARGE SCALE GENOMIC DNA]</scope>
    <source>
        <strain evidence="3">cv. HL8</strain>
    </source>
</reference>
<dbReference type="AlphaFoldDB" id="A0AAW0L6J1"/>
<proteinExistence type="inferred from homology"/>
<dbReference type="PANTHER" id="PTHR43349">
    <property type="entry name" value="PINORESINOL REDUCTASE-RELATED"/>
    <property type="match status" value="1"/>
</dbReference>
<feature type="non-terminal residue" evidence="2">
    <location>
        <position position="1"/>
    </location>
</feature>
<dbReference type="PANTHER" id="PTHR43349:SF35">
    <property type="entry name" value="PHENYLCOUMARAN BENZYLIC ETHER REDUCTASE 1"/>
    <property type="match status" value="1"/>
</dbReference>
<sequence>ATTVKSKIYRPVAAEKIPYTVVCCDFFAGFTLPTLAQTRAPRHPREKVIILEDGNIKGTICKWIS</sequence>
<comment type="caution">
    <text evidence="2">The sequence shown here is derived from an EMBL/GenBank/DDBJ whole genome shotgun (WGS) entry which is preliminary data.</text>
</comment>
<evidence type="ECO:0000313" key="2">
    <source>
        <dbReference type="EMBL" id="KAK7846394.1"/>
    </source>
</evidence>
<dbReference type="InterPro" id="IPR050608">
    <property type="entry name" value="NmrA-type/Isoflavone_red_sf"/>
</dbReference>
<accession>A0AAW0L6J1</accession>
<dbReference type="Proteomes" id="UP000237347">
    <property type="component" value="Unassembled WGS sequence"/>
</dbReference>
<dbReference type="EMBL" id="PKMF04000156">
    <property type="protein sequence ID" value="KAK7846394.1"/>
    <property type="molecule type" value="Genomic_DNA"/>
</dbReference>
<evidence type="ECO:0000313" key="3">
    <source>
        <dbReference type="Proteomes" id="UP000237347"/>
    </source>
</evidence>
<protein>
    <submittedName>
        <fullName evidence="2">Isoflavone reductase like protein pcber1</fullName>
    </submittedName>
</protein>
<name>A0AAW0L6J1_QUESU</name>
<gene>
    <name evidence="2" type="primary">PCBER1_3</name>
    <name evidence="2" type="ORF">CFP56_008054</name>
</gene>
<organism evidence="2 3">
    <name type="scientific">Quercus suber</name>
    <name type="common">Cork oak</name>
    <dbReference type="NCBI Taxonomy" id="58331"/>
    <lineage>
        <taxon>Eukaryota</taxon>
        <taxon>Viridiplantae</taxon>
        <taxon>Streptophyta</taxon>
        <taxon>Embryophyta</taxon>
        <taxon>Tracheophyta</taxon>
        <taxon>Spermatophyta</taxon>
        <taxon>Magnoliopsida</taxon>
        <taxon>eudicotyledons</taxon>
        <taxon>Gunneridae</taxon>
        <taxon>Pentapetalae</taxon>
        <taxon>rosids</taxon>
        <taxon>fabids</taxon>
        <taxon>Fagales</taxon>
        <taxon>Fagaceae</taxon>
        <taxon>Quercus</taxon>
    </lineage>
</organism>
<dbReference type="Gene3D" id="3.90.25.10">
    <property type="entry name" value="UDP-galactose 4-epimerase, domain 1"/>
    <property type="match status" value="1"/>
</dbReference>
<dbReference type="Gene3D" id="3.40.50.720">
    <property type="entry name" value="NAD(P)-binding Rossmann-like Domain"/>
    <property type="match status" value="1"/>
</dbReference>